<protein>
    <recommendedName>
        <fullName evidence="3">Aminotransferase class IV</fullName>
    </recommendedName>
</protein>
<keyword evidence="2" id="KW-1185">Reference proteome</keyword>
<dbReference type="Gene3D" id="3.30.470.10">
    <property type="match status" value="1"/>
</dbReference>
<accession>A0A9W9VMV4</accession>
<comment type="caution">
    <text evidence="1">The sequence shown here is derived from an EMBL/GenBank/DDBJ whole genome shotgun (WGS) entry which is preliminary data.</text>
</comment>
<proteinExistence type="predicted"/>
<dbReference type="OrthoDB" id="5288718at2759"/>
<dbReference type="GO" id="GO:0003824">
    <property type="term" value="F:catalytic activity"/>
    <property type="evidence" value="ECO:0007669"/>
    <property type="project" value="InterPro"/>
</dbReference>
<sequence length="278" mass="30691">MASVSAADAGQTFEIISSLRYDPSLPQVILRNADSYPNPRDSPYYLLAYHRDRLIAAARHFGWEHALKWLQQDLTSFERFLDGSIPDRSKPWRLRVVVDSNGKGSVDVNPTAAFDPLNLLTPSLHASRPPNLWRVYVDSQPILPSGFTTHKTTARDDYTAARLRAGITSPAETAEILVVNPRGEIMEGSITTPYFRRRGPILGPSGQDSTEPAWITPPLSSGGNAGTSRRYALSQRFCVEGIIPQTDLVDGEECWLSNGVRGFMLGVVVLSRQPGEQN</sequence>
<dbReference type="InterPro" id="IPR043131">
    <property type="entry name" value="BCAT-like_N"/>
</dbReference>
<dbReference type="EMBL" id="JAPZBU010000009">
    <property type="protein sequence ID" value="KAJ5386068.1"/>
    <property type="molecule type" value="Genomic_DNA"/>
</dbReference>
<dbReference type="InterPro" id="IPR001544">
    <property type="entry name" value="Aminotrans_IV"/>
</dbReference>
<reference evidence="1" key="2">
    <citation type="journal article" date="2023" name="IMA Fungus">
        <title>Comparative genomic study of the Penicillium genus elucidates a diverse pangenome and 15 lateral gene transfer events.</title>
        <authorList>
            <person name="Petersen C."/>
            <person name="Sorensen T."/>
            <person name="Nielsen M.R."/>
            <person name="Sondergaard T.E."/>
            <person name="Sorensen J.L."/>
            <person name="Fitzpatrick D.A."/>
            <person name="Frisvad J.C."/>
            <person name="Nielsen K.L."/>
        </authorList>
    </citation>
    <scope>NUCLEOTIDE SEQUENCE</scope>
    <source>
        <strain evidence="1">IBT 29677</strain>
    </source>
</reference>
<evidence type="ECO:0000313" key="2">
    <source>
        <dbReference type="Proteomes" id="UP001147747"/>
    </source>
</evidence>
<dbReference type="RefSeq" id="XP_056483866.1">
    <property type="nucleotide sequence ID" value="XM_056633246.1"/>
</dbReference>
<name>A0A9W9VMV4_9EURO</name>
<reference evidence="1" key="1">
    <citation type="submission" date="2022-12" db="EMBL/GenBank/DDBJ databases">
        <authorList>
            <person name="Petersen C."/>
        </authorList>
    </citation>
    <scope>NUCLEOTIDE SEQUENCE</scope>
    <source>
        <strain evidence="1">IBT 29677</strain>
    </source>
</reference>
<dbReference type="AlphaFoldDB" id="A0A9W9VMV4"/>
<gene>
    <name evidence="1" type="ORF">N7509_008609</name>
</gene>
<dbReference type="InterPro" id="IPR036038">
    <property type="entry name" value="Aminotransferase-like"/>
</dbReference>
<dbReference type="SUPFAM" id="SSF56752">
    <property type="entry name" value="D-aminoacid aminotransferase-like PLP-dependent enzymes"/>
    <property type="match status" value="1"/>
</dbReference>
<organism evidence="1 2">
    <name type="scientific">Penicillium cosmopolitanum</name>
    <dbReference type="NCBI Taxonomy" id="1131564"/>
    <lineage>
        <taxon>Eukaryota</taxon>
        <taxon>Fungi</taxon>
        <taxon>Dikarya</taxon>
        <taxon>Ascomycota</taxon>
        <taxon>Pezizomycotina</taxon>
        <taxon>Eurotiomycetes</taxon>
        <taxon>Eurotiomycetidae</taxon>
        <taxon>Eurotiales</taxon>
        <taxon>Aspergillaceae</taxon>
        <taxon>Penicillium</taxon>
    </lineage>
</organism>
<dbReference type="GeneID" id="81372226"/>
<dbReference type="Gene3D" id="3.20.10.10">
    <property type="entry name" value="D-amino Acid Aminotransferase, subunit A, domain 2"/>
    <property type="match status" value="1"/>
</dbReference>
<dbReference type="Pfam" id="PF01063">
    <property type="entry name" value="Aminotran_4"/>
    <property type="match status" value="1"/>
</dbReference>
<evidence type="ECO:0000313" key="1">
    <source>
        <dbReference type="EMBL" id="KAJ5386068.1"/>
    </source>
</evidence>
<dbReference type="InterPro" id="IPR043132">
    <property type="entry name" value="BCAT-like_C"/>
</dbReference>
<evidence type="ECO:0008006" key="3">
    <source>
        <dbReference type="Google" id="ProtNLM"/>
    </source>
</evidence>
<dbReference type="Proteomes" id="UP001147747">
    <property type="component" value="Unassembled WGS sequence"/>
</dbReference>